<dbReference type="GO" id="GO:0045259">
    <property type="term" value="C:proton-transporting ATP synthase complex"/>
    <property type="evidence" value="ECO:0007669"/>
    <property type="project" value="UniProtKB-KW"/>
</dbReference>
<evidence type="ECO:0000256" key="6">
    <source>
        <dbReference type="ARBA" id="ARBA00023065"/>
    </source>
</evidence>
<evidence type="ECO:0000256" key="9">
    <source>
        <dbReference type="ARBA" id="ARBA00023310"/>
    </source>
</evidence>
<dbReference type="Gene3D" id="3.40.1380.10">
    <property type="match status" value="1"/>
</dbReference>
<evidence type="ECO:0000313" key="13">
    <source>
        <dbReference type="Proteomes" id="UP000069771"/>
    </source>
</evidence>
<keyword evidence="5 10" id="KW-0375">Hydrogen ion transport</keyword>
<dbReference type="KEGG" id="fro:AALO17_07780"/>
<dbReference type="EMBL" id="CP011391">
    <property type="protein sequence ID" value="AMK53912.1"/>
    <property type="molecule type" value="Genomic_DNA"/>
</dbReference>
<evidence type="ECO:0000256" key="2">
    <source>
        <dbReference type="ARBA" id="ARBA00004170"/>
    </source>
</evidence>
<organism evidence="11 13">
    <name type="scientific">Faecalibaculum rodentium</name>
    <dbReference type="NCBI Taxonomy" id="1702221"/>
    <lineage>
        <taxon>Bacteria</taxon>
        <taxon>Bacillati</taxon>
        <taxon>Bacillota</taxon>
        <taxon>Erysipelotrichia</taxon>
        <taxon>Erysipelotrichales</taxon>
        <taxon>Erysipelotrichaceae</taxon>
        <taxon>Faecalibaculum</taxon>
    </lineage>
</organism>
<dbReference type="CDD" id="cd12151">
    <property type="entry name" value="F1-ATPase_gamma"/>
    <property type="match status" value="1"/>
</dbReference>
<dbReference type="PRINTS" id="PR00126">
    <property type="entry name" value="ATPASEGAMMA"/>
</dbReference>
<dbReference type="PROSITE" id="PS00153">
    <property type="entry name" value="ATPASE_GAMMA"/>
    <property type="match status" value="1"/>
</dbReference>
<keyword evidence="9 10" id="KW-0066">ATP synthesis</keyword>
<dbReference type="PANTHER" id="PTHR11693:SF22">
    <property type="entry name" value="ATP SYNTHASE SUBUNIT GAMMA, MITOCHONDRIAL"/>
    <property type="match status" value="1"/>
</dbReference>
<keyword evidence="13" id="KW-1185">Reference proteome</keyword>
<dbReference type="InterPro" id="IPR023632">
    <property type="entry name" value="ATP_synth_F1_gsu_CS"/>
</dbReference>
<keyword evidence="7 10" id="KW-0472">Membrane</keyword>
<evidence type="ECO:0000256" key="7">
    <source>
        <dbReference type="ARBA" id="ARBA00023136"/>
    </source>
</evidence>
<comment type="similarity">
    <text evidence="3 10">Belongs to the ATPase gamma chain family.</text>
</comment>
<keyword evidence="4 10" id="KW-0813">Transport</keyword>
<proteinExistence type="inferred from homology"/>
<dbReference type="STRING" id="1702221.AALO17_07780"/>
<name>A0A140DTD5_9FIRM</name>
<dbReference type="GO" id="GO:0042777">
    <property type="term" value="P:proton motive force-driven plasma membrane ATP synthesis"/>
    <property type="evidence" value="ECO:0007669"/>
    <property type="project" value="UniProtKB-UniRule"/>
</dbReference>
<keyword evidence="6 10" id="KW-0406">Ion transport</keyword>
<dbReference type="Proteomes" id="UP000186758">
    <property type="component" value="Unassembled WGS sequence"/>
</dbReference>
<comment type="function">
    <text evidence="1 10">Produces ATP from ADP in the presence of a proton gradient across the membrane. The gamma chain is believed to be important in regulating ATPase activity and the flow of protons through the CF(0) complex.</text>
</comment>
<evidence type="ECO:0000256" key="4">
    <source>
        <dbReference type="ARBA" id="ARBA00022448"/>
    </source>
</evidence>
<dbReference type="GO" id="GO:0046933">
    <property type="term" value="F:proton-transporting ATP synthase activity, rotational mechanism"/>
    <property type="evidence" value="ECO:0007669"/>
    <property type="project" value="UniProtKB-UniRule"/>
</dbReference>
<evidence type="ECO:0000313" key="14">
    <source>
        <dbReference type="Proteomes" id="UP000186758"/>
    </source>
</evidence>
<dbReference type="AlphaFoldDB" id="A0A140DTD5"/>
<dbReference type="InterPro" id="IPR000131">
    <property type="entry name" value="ATP_synth_F1_gsu"/>
</dbReference>
<protein>
    <recommendedName>
        <fullName evidence="10">ATP synthase gamma chain</fullName>
    </recommendedName>
    <alternativeName>
        <fullName evidence="10">ATP synthase F1 sector gamma subunit</fullName>
    </alternativeName>
    <alternativeName>
        <fullName evidence="10">F-ATPase gamma subunit</fullName>
    </alternativeName>
</protein>
<dbReference type="EMBL" id="MPJZ01000035">
    <property type="protein sequence ID" value="OLU46110.1"/>
    <property type="molecule type" value="Genomic_DNA"/>
</dbReference>
<dbReference type="Gene3D" id="1.10.287.80">
    <property type="entry name" value="ATP synthase, gamma subunit, helix hairpin domain"/>
    <property type="match status" value="1"/>
</dbReference>
<gene>
    <name evidence="10" type="primary">atpG</name>
    <name evidence="11" type="ORF">AALO17_07780</name>
    <name evidence="12" type="ORF">BO223_02710</name>
</gene>
<dbReference type="Pfam" id="PF00231">
    <property type="entry name" value="ATP-synt"/>
    <property type="match status" value="1"/>
</dbReference>
<evidence type="ECO:0000256" key="10">
    <source>
        <dbReference type="HAMAP-Rule" id="MF_00815"/>
    </source>
</evidence>
<dbReference type="RefSeq" id="WP_067555659.1">
    <property type="nucleotide sequence ID" value="NZ_CAJTBG010000016.1"/>
</dbReference>
<dbReference type="OrthoDB" id="9812769at2"/>
<evidence type="ECO:0000256" key="8">
    <source>
        <dbReference type="ARBA" id="ARBA00023196"/>
    </source>
</evidence>
<accession>A0A140DTD5</accession>
<reference evidence="11 13" key="1">
    <citation type="journal article" date="2016" name="Gut Pathog.">
        <title>Whole genome sequencing of "Faecalibaculum rodentium" ALO17, isolated from C57BL/6J laboratory mouse feces.</title>
        <authorList>
            <person name="Lim S."/>
            <person name="Chang D.H."/>
            <person name="Ahn S."/>
            <person name="Kim B.C."/>
        </authorList>
    </citation>
    <scope>NUCLEOTIDE SEQUENCE [LARGE SCALE GENOMIC DNA]</scope>
    <source>
        <strain evidence="11 13">Alo17</strain>
    </source>
</reference>
<evidence type="ECO:0000256" key="5">
    <source>
        <dbReference type="ARBA" id="ARBA00022781"/>
    </source>
</evidence>
<evidence type="ECO:0000256" key="3">
    <source>
        <dbReference type="ARBA" id="ARBA00007681"/>
    </source>
</evidence>
<dbReference type="PATRIC" id="fig|1702221.3.peg.753"/>
<keyword evidence="10" id="KW-1003">Cell membrane</keyword>
<dbReference type="InterPro" id="IPR035968">
    <property type="entry name" value="ATP_synth_F1_ATPase_gsu"/>
</dbReference>
<dbReference type="GO" id="GO:0005886">
    <property type="term" value="C:plasma membrane"/>
    <property type="evidence" value="ECO:0007669"/>
    <property type="project" value="UniProtKB-SubCell"/>
</dbReference>
<dbReference type="NCBIfam" id="TIGR01146">
    <property type="entry name" value="ATPsyn_F1gamma"/>
    <property type="match status" value="1"/>
</dbReference>
<dbReference type="PANTHER" id="PTHR11693">
    <property type="entry name" value="ATP SYNTHASE GAMMA CHAIN"/>
    <property type="match status" value="1"/>
</dbReference>
<dbReference type="Proteomes" id="UP000069771">
    <property type="component" value="Chromosome"/>
</dbReference>
<evidence type="ECO:0000256" key="1">
    <source>
        <dbReference type="ARBA" id="ARBA00003456"/>
    </source>
</evidence>
<dbReference type="GO" id="GO:0005524">
    <property type="term" value="F:ATP binding"/>
    <property type="evidence" value="ECO:0007669"/>
    <property type="project" value="UniProtKB-UniRule"/>
</dbReference>
<reference evidence="12 14" key="2">
    <citation type="submission" date="2016-11" db="EMBL/GenBank/DDBJ databases">
        <title>Description of two novel members of the family Erysipelotrichaceae: Ileibacterium lipovorans gen. nov., sp. nov. and Dubosiella newyorkensis, gen. nov., sp. nov.</title>
        <authorList>
            <person name="Cox L.M."/>
            <person name="Sohn J."/>
            <person name="Tyrrell K.L."/>
            <person name="Citron D.M."/>
            <person name="Lawson P.A."/>
            <person name="Patel N.B."/>
            <person name="Iizumi T."/>
            <person name="Perez-Perez G.I."/>
            <person name="Goldstein E.J."/>
            <person name="Blaser M.J."/>
        </authorList>
    </citation>
    <scope>NUCLEOTIDE SEQUENCE [LARGE SCALE GENOMIC DNA]</scope>
    <source>
        <strain evidence="12 14">NYU-BL-K8</strain>
    </source>
</reference>
<dbReference type="GeneID" id="78477581"/>
<comment type="subunit">
    <text evidence="10">F-type ATPases have 2 components, CF(1) - the catalytic core - and CF(0) - the membrane proton channel. CF(1) has five subunits: alpha(3), beta(3), gamma(1), delta(1), epsilon(1). CF(0) has three main subunits: a, b and c.</text>
</comment>
<keyword evidence="8 10" id="KW-0139">CF(1)</keyword>
<evidence type="ECO:0000313" key="11">
    <source>
        <dbReference type="EMBL" id="AMK53912.1"/>
    </source>
</evidence>
<dbReference type="HAMAP" id="MF_00815">
    <property type="entry name" value="ATP_synth_gamma_bact"/>
    <property type="match status" value="1"/>
</dbReference>
<sequence length="280" mass="30769">MAASRQDIKARIASVDSTKKITKAMQLVASSKLTRQRERMEANRTYAKAMHELFDRICEGMGKRSVWVTPAEGKPAVVFVITSDMGLCGGYNANVCRTVAADLDPRDEIVVIGSRGAAWFGSHPGYHILDTVADLNDDDAYLVLSKLMDDALHRYEAGEISKIQVLYTHYKNTLTFVPTLVTILPVAPQAAKTGGADTIYEPSQAAMTDKVIPMAARSLLYSLYLESKTSEQASRRMAMESATDNATELQEQLELEYNRIRQGAITQEITEIVSGANALV</sequence>
<comment type="subcellular location">
    <subcellularLocation>
        <location evidence="10">Cell membrane</location>
        <topology evidence="10">Peripheral membrane protein</topology>
    </subcellularLocation>
    <subcellularLocation>
        <location evidence="2">Membrane</location>
        <topology evidence="2">Peripheral membrane protein</topology>
    </subcellularLocation>
</comment>
<evidence type="ECO:0000313" key="12">
    <source>
        <dbReference type="EMBL" id="OLU46110.1"/>
    </source>
</evidence>
<dbReference type="SUPFAM" id="SSF52943">
    <property type="entry name" value="ATP synthase (F1-ATPase), gamma subunit"/>
    <property type="match status" value="1"/>
</dbReference>